<dbReference type="Proteomes" id="UP000828390">
    <property type="component" value="Unassembled WGS sequence"/>
</dbReference>
<evidence type="ECO:0000256" key="1">
    <source>
        <dbReference type="PROSITE-ProRule" id="PRU00047"/>
    </source>
</evidence>
<accession>A0A9D4JIJ2</accession>
<feature type="compositionally biased region" description="Low complexity" evidence="2">
    <location>
        <begin position="268"/>
        <end position="278"/>
    </location>
</feature>
<evidence type="ECO:0000259" key="3">
    <source>
        <dbReference type="PROSITE" id="PS50158"/>
    </source>
</evidence>
<dbReference type="GO" id="GO:0003676">
    <property type="term" value="F:nucleic acid binding"/>
    <property type="evidence" value="ECO:0007669"/>
    <property type="project" value="InterPro"/>
</dbReference>
<name>A0A9D4JIJ2_DREPO</name>
<proteinExistence type="predicted"/>
<dbReference type="EMBL" id="JAIWYP010000006">
    <property type="protein sequence ID" value="KAH3808777.1"/>
    <property type="molecule type" value="Genomic_DNA"/>
</dbReference>
<evidence type="ECO:0000256" key="2">
    <source>
        <dbReference type="SAM" id="MobiDB-lite"/>
    </source>
</evidence>
<protein>
    <recommendedName>
        <fullName evidence="3">CCHC-type domain-containing protein</fullName>
    </recommendedName>
</protein>
<sequence length="360" mass="39273">MSVITTHFGPLIGDAINDNVLKRTLKIQGERGASLVSVIQLLKSLGIVEDDVCSTMPGSLAYDVVFQNTDKLTDFLATHTSNQVQFKNHSYKFESYGKQVIQLRVHWLPNFVNNMVLREFFGQFGKVREIVYESLQVEGFKAASGVRLVTLELSHEAKAEIPHMVVFECGTRALVTMRGRPPLCLRCMHLGHMRGDCPNSVTRRAVSSVSVSGSVERPGPSLMADKQAGGDDPAHPWTDVVTGKRRNKSKAVGTKKVASADPSSVDVTPETTPESTPPMDATATATNPTEASPDASMEVSVASLKRKVDDEAEDLTPLPRNKVLSQPVLVNDGGIDMAEMLSQDSYYDESLAIHNRHVPS</sequence>
<feature type="region of interest" description="Disordered" evidence="2">
    <location>
        <begin position="208"/>
        <end position="296"/>
    </location>
</feature>
<feature type="domain" description="CCHC-type" evidence="3">
    <location>
        <begin position="184"/>
        <end position="199"/>
    </location>
</feature>
<keyword evidence="1" id="KW-0479">Metal-binding</keyword>
<reference evidence="4" key="1">
    <citation type="journal article" date="2019" name="bioRxiv">
        <title>The Genome of the Zebra Mussel, Dreissena polymorpha: A Resource for Invasive Species Research.</title>
        <authorList>
            <person name="McCartney M.A."/>
            <person name="Auch B."/>
            <person name="Kono T."/>
            <person name="Mallez S."/>
            <person name="Zhang Y."/>
            <person name="Obille A."/>
            <person name="Becker A."/>
            <person name="Abrahante J.E."/>
            <person name="Garbe J."/>
            <person name="Badalamenti J.P."/>
            <person name="Herman A."/>
            <person name="Mangelson H."/>
            <person name="Liachko I."/>
            <person name="Sullivan S."/>
            <person name="Sone E.D."/>
            <person name="Koren S."/>
            <person name="Silverstein K.A.T."/>
            <person name="Beckman K.B."/>
            <person name="Gohl D.M."/>
        </authorList>
    </citation>
    <scope>NUCLEOTIDE SEQUENCE</scope>
    <source>
        <strain evidence="4">Duluth1</strain>
        <tissue evidence="4">Whole animal</tissue>
    </source>
</reference>
<dbReference type="PROSITE" id="PS50158">
    <property type="entry name" value="ZF_CCHC"/>
    <property type="match status" value="1"/>
</dbReference>
<keyword evidence="1" id="KW-0862">Zinc</keyword>
<keyword evidence="5" id="KW-1185">Reference proteome</keyword>
<dbReference type="InterPro" id="IPR001878">
    <property type="entry name" value="Znf_CCHC"/>
</dbReference>
<reference evidence="4" key="2">
    <citation type="submission" date="2020-11" db="EMBL/GenBank/DDBJ databases">
        <authorList>
            <person name="McCartney M.A."/>
            <person name="Auch B."/>
            <person name="Kono T."/>
            <person name="Mallez S."/>
            <person name="Becker A."/>
            <person name="Gohl D.M."/>
            <person name="Silverstein K.A.T."/>
            <person name="Koren S."/>
            <person name="Bechman K.B."/>
            <person name="Herman A."/>
            <person name="Abrahante J.E."/>
            <person name="Garbe J."/>
        </authorList>
    </citation>
    <scope>NUCLEOTIDE SEQUENCE</scope>
    <source>
        <strain evidence="4">Duluth1</strain>
        <tissue evidence="4">Whole animal</tissue>
    </source>
</reference>
<gene>
    <name evidence="4" type="ORF">DPMN_137135</name>
</gene>
<evidence type="ECO:0000313" key="4">
    <source>
        <dbReference type="EMBL" id="KAH3808777.1"/>
    </source>
</evidence>
<feature type="compositionally biased region" description="Low complexity" evidence="2">
    <location>
        <begin position="208"/>
        <end position="217"/>
    </location>
</feature>
<evidence type="ECO:0000313" key="5">
    <source>
        <dbReference type="Proteomes" id="UP000828390"/>
    </source>
</evidence>
<keyword evidence="1" id="KW-0863">Zinc-finger</keyword>
<dbReference type="AlphaFoldDB" id="A0A9D4JIJ2"/>
<organism evidence="4 5">
    <name type="scientific">Dreissena polymorpha</name>
    <name type="common">Zebra mussel</name>
    <name type="synonym">Mytilus polymorpha</name>
    <dbReference type="NCBI Taxonomy" id="45954"/>
    <lineage>
        <taxon>Eukaryota</taxon>
        <taxon>Metazoa</taxon>
        <taxon>Spiralia</taxon>
        <taxon>Lophotrochozoa</taxon>
        <taxon>Mollusca</taxon>
        <taxon>Bivalvia</taxon>
        <taxon>Autobranchia</taxon>
        <taxon>Heteroconchia</taxon>
        <taxon>Euheterodonta</taxon>
        <taxon>Imparidentia</taxon>
        <taxon>Neoheterodontei</taxon>
        <taxon>Myida</taxon>
        <taxon>Dreissenoidea</taxon>
        <taxon>Dreissenidae</taxon>
        <taxon>Dreissena</taxon>
    </lineage>
</organism>
<dbReference type="GO" id="GO:0008270">
    <property type="term" value="F:zinc ion binding"/>
    <property type="evidence" value="ECO:0007669"/>
    <property type="project" value="UniProtKB-KW"/>
</dbReference>
<comment type="caution">
    <text evidence="4">The sequence shown here is derived from an EMBL/GenBank/DDBJ whole genome shotgun (WGS) entry which is preliminary data.</text>
</comment>